<dbReference type="AlphaFoldDB" id="A0A8H4P497"/>
<dbReference type="OrthoDB" id="5074980at2759"/>
<evidence type="ECO:0008006" key="4">
    <source>
        <dbReference type="Google" id="ProtNLM"/>
    </source>
</evidence>
<keyword evidence="3" id="KW-1185">Reference proteome</keyword>
<evidence type="ECO:0000256" key="1">
    <source>
        <dbReference type="SAM" id="MobiDB-lite"/>
    </source>
</evidence>
<evidence type="ECO:0000313" key="2">
    <source>
        <dbReference type="EMBL" id="KAF4456708.1"/>
    </source>
</evidence>
<comment type="caution">
    <text evidence="2">The sequence shown here is derived from an EMBL/GenBank/DDBJ whole genome shotgun (WGS) entry which is preliminary data.</text>
</comment>
<feature type="compositionally biased region" description="Basic residues" evidence="1">
    <location>
        <begin position="420"/>
        <end position="436"/>
    </location>
</feature>
<sequence length="451" mass="52679">MEVLERKYNFIATEDAFKKRIQKDWPECKKYGRGNARQVKRKRVNEEDVMEPVHLSNVEIDVTDSDHLSNMEADVIDPIPRALSPSLYRSHTLLLQSIGKYTKGFFDNSVTENNRRPAQNIWHRILILCEEISIFPRKRKDLIHQPSVDQEQEGKRWKKMNKAVKGKVREEMKNKVISLIQNMVFNILPGVEKDFTPNELPILWKICRILQGLSSQLGHSEHAESRLMRQFVERLYESFGQVSEGPNTEMRQALQHLLDIDPTELRDASRISCHCSARALASKLEPCNPVILEAWADYYQHWEKSKLQQDGFLNHYDWAYSATKGSDMREGEKYSDRTLAVLINYSYVAHYIYHDRDLAWQLATELWEQTGAVFAEMDPPESWSVQVQGMAQAAQIQALLCLITHEDQLKSRAQLNKKKTKFHLGGKAGRRKYRKHVLQDRRNNHEPEQKR</sequence>
<accession>A0A8H4P497</accession>
<reference evidence="2" key="1">
    <citation type="submission" date="2020-01" db="EMBL/GenBank/DDBJ databases">
        <title>Identification and distribution of gene clusters putatively required for synthesis of sphingolipid metabolism inhibitors in phylogenetically diverse species of the filamentous fungus Fusarium.</title>
        <authorList>
            <person name="Kim H.-S."/>
            <person name="Busman M."/>
            <person name="Brown D.W."/>
            <person name="Divon H."/>
            <person name="Uhlig S."/>
            <person name="Proctor R.H."/>
        </authorList>
    </citation>
    <scope>NUCLEOTIDE SEQUENCE</scope>
    <source>
        <strain evidence="2">NRRL 53441</strain>
    </source>
</reference>
<dbReference type="EMBL" id="JAADJG010000048">
    <property type="protein sequence ID" value="KAF4456708.1"/>
    <property type="molecule type" value="Genomic_DNA"/>
</dbReference>
<feature type="region of interest" description="Disordered" evidence="1">
    <location>
        <begin position="420"/>
        <end position="451"/>
    </location>
</feature>
<name>A0A8H4P497_9HYPO</name>
<gene>
    <name evidence="2" type="ORF">F53441_1264</name>
</gene>
<evidence type="ECO:0000313" key="3">
    <source>
        <dbReference type="Proteomes" id="UP000605986"/>
    </source>
</evidence>
<dbReference type="Proteomes" id="UP000605986">
    <property type="component" value="Unassembled WGS sequence"/>
</dbReference>
<organism evidence="2 3">
    <name type="scientific">Fusarium austroafricanum</name>
    <dbReference type="NCBI Taxonomy" id="2364996"/>
    <lineage>
        <taxon>Eukaryota</taxon>
        <taxon>Fungi</taxon>
        <taxon>Dikarya</taxon>
        <taxon>Ascomycota</taxon>
        <taxon>Pezizomycotina</taxon>
        <taxon>Sordariomycetes</taxon>
        <taxon>Hypocreomycetidae</taxon>
        <taxon>Hypocreales</taxon>
        <taxon>Nectriaceae</taxon>
        <taxon>Fusarium</taxon>
        <taxon>Fusarium concolor species complex</taxon>
    </lineage>
</organism>
<proteinExistence type="predicted"/>
<feature type="compositionally biased region" description="Basic and acidic residues" evidence="1">
    <location>
        <begin position="437"/>
        <end position="451"/>
    </location>
</feature>
<protein>
    <recommendedName>
        <fullName evidence="4">Clr5 domain-containing protein</fullName>
    </recommendedName>
</protein>